<dbReference type="PANTHER" id="PTHR34512:SF30">
    <property type="entry name" value="OUTER MEMBRANE PROTEIN ASSEMBLY FACTOR BAMB"/>
    <property type="match status" value="1"/>
</dbReference>
<evidence type="ECO:0000313" key="2">
    <source>
        <dbReference type="EMBL" id="GAH70568.1"/>
    </source>
</evidence>
<gene>
    <name evidence="2" type="ORF">S03H2_45382</name>
</gene>
<organism evidence="2">
    <name type="scientific">marine sediment metagenome</name>
    <dbReference type="NCBI Taxonomy" id="412755"/>
    <lineage>
        <taxon>unclassified sequences</taxon>
        <taxon>metagenomes</taxon>
        <taxon>ecological metagenomes</taxon>
    </lineage>
</organism>
<evidence type="ECO:0000259" key="1">
    <source>
        <dbReference type="Pfam" id="PF13360"/>
    </source>
</evidence>
<dbReference type="SUPFAM" id="SSF69318">
    <property type="entry name" value="Integrin alpha N-terminal domain"/>
    <property type="match status" value="1"/>
</dbReference>
<dbReference type="SMART" id="SM00564">
    <property type="entry name" value="PQQ"/>
    <property type="match status" value="2"/>
</dbReference>
<dbReference type="InterPro" id="IPR028994">
    <property type="entry name" value="Integrin_alpha_N"/>
</dbReference>
<dbReference type="Gene3D" id="2.130.10.10">
    <property type="entry name" value="YVTN repeat-like/Quinoprotein amine dehydrogenase"/>
    <property type="match status" value="1"/>
</dbReference>
<name>X1JLC8_9ZZZZ</name>
<comment type="caution">
    <text evidence="2">The sequence shown here is derived from an EMBL/GenBank/DDBJ whole genome shotgun (WGS) entry which is preliminary data.</text>
</comment>
<dbReference type="InterPro" id="IPR018391">
    <property type="entry name" value="PQQ_b-propeller_rpt"/>
</dbReference>
<dbReference type="Pfam" id="PF13360">
    <property type="entry name" value="PQQ_2"/>
    <property type="match status" value="1"/>
</dbReference>
<dbReference type="InterPro" id="IPR002372">
    <property type="entry name" value="PQQ_rpt_dom"/>
</dbReference>
<sequence>MGWIYALNRTGGEIWQNSDFLAMKISLIVGQNNTLILGISNNEQVFCLNGTSGQELWNKTFENTLTEIEAVDLNNDGVEEVLISCYNKLCVVNVTNGYIFWNYSAQRQINVIDSGRVKASSLIDVFIGSADNKIYALNGSNGQEIWKYDFFTDIIALKTIDINNDTLTDLIAFACWDSYSERFLRYLNATSGTIFTERVDLSDVHIWSGCIPYNPVGIVHDMECGDIDGDGYENDLVVSTEHHKMFVIKELGTVLWQRTVQEAFTDIV</sequence>
<dbReference type="EMBL" id="BARU01028433">
    <property type="protein sequence ID" value="GAH70568.1"/>
    <property type="molecule type" value="Genomic_DNA"/>
</dbReference>
<dbReference type="InterPro" id="IPR015943">
    <property type="entry name" value="WD40/YVTN_repeat-like_dom_sf"/>
</dbReference>
<reference evidence="2" key="1">
    <citation type="journal article" date="2014" name="Front. Microbiol.">
        <title>High frequency of phylogenetically diverse reductive dehalogenase-homologous genes in deep subseafloor sedimentary metagenomes.</title>
        <authorList>
            <person name="Kawai M."/>
            <person name="Futagami T."/>
            <person name="Toyoda A."/>
            <person name="Takaki Y."/>
            <person name="Nishi S."/>
            <person name="Hori S."/>
            <person name="Arai W."/>
            <person name="Tsubouchi T."/>
            <person name="Morono Y."/>
            <person name="Uchiyama I."/>
            <person name="Ito T."/>
            <person name="Fujiyama A."/>
            <person name="Inagaki F."/>
            <person name="Takami H."/>
        </authorList>
    </citation>
    <scope>NUCLEOTIDE SEQUENCE</scope>
    <source>
        <strain evidence="2">Expedition CK06-06</strain>
    </source>
</reference>
<feature type="domain" description="Pyrrolo-quinoline quinone repeat" evidence="1">
    <location>
        <begin position="2"/>
        <end position="149"/>
    </location>
</feature>
<dbReference type="AlphaFoldDB" id="X1JLC8"/>
<proteinExistence type="predicted"/>
<protein>
    <recommendedName>
        <fullName evidence="1">Pyrrolo-quinoline quinone repeat domain-containing protein</fullName>
    </recommendedName>
</protein>
<dbReference type="PANTHER" id="PTHR34512">
    <property type="entry name" value="CELL SURFACE PROTEIN"/>
    <property type="match status" value="1"/>
</dbReference>
<feature type="non-terminal residue" evidence="2">
    <location>
        <position position="268"/>
    </location>
</feature>
<dbReference type="Gene3D" id="2.40.10.480">
    <property type="match status" value="1"/>
</dbReference>
<accession>X1JLC8</accession>